<dbReference type="InterPro" id="IPR029962">
    <property type="entry name" value="TBL"/>
</dbReference>
<keyword evidence="3 7" id="KW-0812">Transmembrane</keyword>
<dbReference type="GO" id="GO:0016020">
    <property type="term" value="C:membrane"/>
    <property type="evidence" value="ECO:0007669"/>
    <property type="project" value="UniProtKB-SubCell"/>
</dbReference>
<evidence type="ECO:0000256" key="2">
    <source>
        <dbReference type="ARBA" id="ARBA00007727"/>
    </source>
</evidence>
<gene>
    <name evidence="10" type="ORF">DCAR_018670</name>
</gene>
<reference evidence="10" key="1">
    <citation type="journal article" date="2016" name="Nat. Genet.">
        <title>A high-quality carrot genome assembly provides new insights into carotenoid accumulation and asterid genome evolution.</title>
        <authorList>
            <person name="Iorizzo M."/>
            <person name="Ellison S."/>
            <person name="Senalik D."/>
            <person name="Zeng P."/>
            <person name="Satapoomin P."/>
            <person name="Huang J."/>
            <person name="Bowman M."/>
            <person name="Iovene M."/>
            <person name="Sanseverino W."/>
            <person name="Cavagnaro P."/>
            <person name="Yildiz M."/>
            <person name="Macko-Podgorni A."/>
            <person name="Moranska E."/>
            <person name="Grzebelus E."/>
            <person name="Grzebelus D."/>
            <person name="Ashrafi H."/>
            <person name="Zheng Z."/>
            <person name="Cheng S."/>
            <person name="Spooner D."/>
            <person name="Van Deynze A."/>
            <person name="Simon P."/>
        </authorList>
    </citation>
    <scope>NUCLEOTIDE SEQUENCE [LARGE SCALE GENOMIC DNA]</scope>
    <source>
        <tissue evidence="10">Leaf</tissue>
    </source>
</reference>
<dbReference type="Gramene" id="KZM95428">
    <property type="protein sequence ID" value="KZM95428"/>
    <property type="gene ID" value="DCAR_018670"/>
</dbReference>
<evidence type="ECO:0000256" key="6">
    <source>
        <dbReference type="ARBA" id="ARBA00023136"/>
    </source>
</evidence>
<feature type="domain" description="Trichome birefringence-like N-terminal" evidence="9">
    <location>
        <begin position="55"/>
        <end position="108"/>
    </location>
</feature>
<organism evidence="10">
    <name type="scientific">Daucus carota subsp. sativus</name>
    <name type="common">Carrot</name>
    <dbReference type="NCBI Taxonomy" id="79200"/>
    <lineage>
        <taxon>Eukaryota</taxon>
        <taxon>Viridiplantae</taxon>
        <taxon>Streptophyta</taxon>
        <taxon>Embryophyta</taxon>
        <taxon>Tracheophyta</taxon>
        <taxon>Spermatophyta</taxon>
        <taxon>Magnoliopsida</taxon>
        <taxon>eudicotyledons</taxon>
        <taxon>Gunneridae</taxon>
        <taxon>Pentapetalae</taxon>
        <taxon>asterids</taxon>
        <taxon>campanulids</taxon>
        <taxon>Apiales</taxon>
        <taxon>Apiaceae</taxon>
        <taxon>Apioideae</taxon>
        <taxon>Scandiceae</taxon>
        <taxon>Daucinae</taxon>
        <taxon>Daucus</taxon>
        <taxon>Daucus sect. Daucus</taxon>
    </lineage>
</organism>
<dbReference type="InterPro" id="IPR026057">
    <property type="entry name" value="TBL_C"/>
</dbReference>
<evidence type="ECO:0000256" key="4">
    <source>
        <dbReference type="ARBA" id="ARBA00022968"/>
    </source>
</evidence>
<dbReference type="Pfam" id="PF13839">
    <property type="entry name" value="PC-Esterase"/>
    <property type="match status" value="2"/>
</dbReference>
<evidence type="ECO:0000256" key="5">
    <source>
        <dbReference type="ARBA" id="ARBA00022989"/>
    </source>
</evidence>
<name>A0A164Z6R3_DAUCS</name>
<evidence type="ECO:0000259" key="8">
    <source>
        <dbReference type="Pfam" id="PF13839"/>
    </source>
</evidence>
<keyword evidence="6 7" id="KW-0472">Membrane</keyword>
<evidence type="ECO:0000313" key="10">
    <source>
        <dbReference type="EMBL" id="KZM95428.1"/>
    </source>
</evidence>
<feature type="domain" description="Trichome birefringence-like C-terminal" evidence="8">
    <location>
        <begin position="109"/>
        <end position="241"/>
    </location>
</feature>
<comment type="similarity">
    <text evidence="2">Belongs to the PC-esterase family. TBL subfamily.</text>
</comment>
<evidence type="ECO:0000256" key="7">
    <source>
        <dbReference type="SAM" id="Phobius"/>
    </source>
</evidence>
<evidence type="ECO:0000256" key="1">
    <source>
        <dbReference type="ARBA" id="ARBA00004167"/>
    </source>
</evidence>
<dbReference type="Pfam" id="PF14416">
    <property type="entry name" value="PMR5N"/>
    <property type="match status" value="1"/>
</dbReference>
<comment type="subcellular location">
    <subcellularLocation>
        <location evidence="1">Membrane</location>
        <topology evidence="1">Single-pass membrane protein</topology>
    </subcellularLocation>
</comment>
<comment type="caution">
    <text evidence="10">The sequence shown here is derived from an EMBL/GenBank/DDBJ whole genome shotgun (WGS) entry which is preliminary data.</text>
</comment>
<feature type="domain" description="Trichome birefringence-like C-terminal" evidence="8">
    <location>
        <begin position="270"/>
        <end position="558"/>
    </location>
</feature>
<evidence type="ECO:0000256" key="3">
    <source>
        <dbReference type="ARBA" id="ARBA00022692"/>
    </source>
</evidence>
<proteinExistence type="inferred from homology"/>
<dbReference type="GO" id="GO:0016413">
    <property type="term" value="F:O-acetyltransferase activity"/>
    <property type="evidence" value="ECO:0007669"/>
    <property type="project" value="InterPro"/>
</dbReference>
<dbReference type="GO" id="GO:0005794">
    <property type="term" value="C:Golgi apparatus"/>
    <property type="evidence" value="ECO:0007669"/>
    <property type="project" value="TreeGrafter"/>
</dbReference>
<dbReference type="STRING" id="79200.A0A164Z6R3"/>
<accession>A0A164Z6R3</accession>
<sequence length="564" mass="66591">MKSLKNWIFGTLAHNRVNSVLGFSVMALLLAAIYLTRDATNLDEYLLIDEESPPQCDLFSGKWVFDHKFAPSYNDQQCSFMTDDYACQKFGRNESIYQHWRWQPHDCDLSRFNATTLLEKFRGKRITFVGDSLNKNQWTSLLCLIESSIPPSERFVQWNGSLATFKTSQYDGVSIQFYWEPLLVESNCDDPAEHHVLERVINVHKIEKHAMHWKDADILIFDSFMWWLSPKMTVLEEECSFMIDDYSCHKYGRKDSKYQHWKWQPHDCDLPRFNGTTLLEKLRGKRVIFVGDSVNKNQWISLLCLLETSVPASERLKQWHGSLMTFRSSVYDVSIDFYWEPMLVESNCDDPIDHHVMERVIKVQRIESHAIHWKDADMLIFNSFMWWLSPTTTVLWESSKDSLDIYKEVGRARRYEMALKTWTDWMNLHINRTKTELFFMSLSPYHQVGRDWGKGENTNCYNETEPIQDEGFWGSGSERPMMEVAENAVQQLKNHGLKVQYVNITELSDKRREGHPSIYRKHWKPPTEEELANPILYSDCVHWCLPGVPDVWNHLLYAYILNYF</sequence>
<evidence type="ECO:0008006" key="11">
    <source>
        <dbReference type="Google" id="ProtNLM"/>
    </source>
</evidence>
<dbReference type="PANTHER" id="PTHR32285">
    <property type="entry name" value="PROTEIN TRICHOME BIREFRINGENCE-LIKE 9-RELATED"/>
    <property type="match status" value="1"/>
</dbReference>
<dbReference type="EMBL" id="LNRQ01000005">
    <property type="protein sequence ID" value="KZM95428.1"/>
    <property type="molecule type" value="Genomic_DNA"/>
</dbReference>
<dbReference type="InterPro" id="IPR025846">
    <property type="entry name" value="TBL_N"/>
</dbReference>
<dbReference type="AlphaFoldDB" id="A0A164Z6R3"/>
<feature type="transmembrane region" description="Helical" evidence="7">
    <location>
        <begin position="20"/>
        <end position="36"/>
    </location>
</feature>
<dbReference type="PANTHER" id="PTHR32285:SF239">
    <property type="entry name" value="PROTEIN TRICHOME BIREFRINGENCE-LIKE 34"/>
    <property type="match status" value="1"/>
</dbReference>
<protein>
    <recommendedName>
        <fullName evidence="11">Trichome birefringence-like N-terminal domain-containing protein</fullName>
    </recommendedName>
</protein>
<keyword evidence="5 7" id="KW-1133">Transmembrane helix</keyword>
<keyword evidence="4" id="KW-0735">Signal-anchor</keyword>
<evidence type="ECO:0000259" key="9">
    <source>
        <dbReference type="Pfam" id="PF14416"/>
    </source>
</evidence>